<dbReference type="EMBL" id="JANJOU010000013">
    <property type="protein sequence ID" value="MCR0983600.1"/>
    <property type="molecule type" value="Genomic_DNA"/>
</dbReference>
<evidence type="ECO:0000313" key="7">
    <source>
        <dbReference type="EMBL" id="MCR0983600.1"/>
    </source>
</evidence>
<dbReference type="Pfam" id="PF13091">
    <property type="entry name" value="PLDc_2"/>
    <property type="match status" value="2"/>
</dbReference>
<comment type="subcellular location">
    <subcellularLocation>
        <location evidence="2">Secreted</location>
    </subcellularLocation>
</comment>
<gene>
    <name evidence="7" type="ORF">NRP21_16205</name>
</gene>
<keyword evidence="8" id="KW-1185">Reference proteome</keyword>
<name>A0ABT1X669_9PROT</name>
<sequence>MPAPPWPAEGSGVAVVPDGLVAFATRCRAAREAQESLDLLYYIWRDDLTGRLLAREVLRAAERGVRVRLLLDDMYALGRERVLSILDAHPGIEVRLFNPTRWRRFGQVGLVLEMLFGGRHLNRRMHNKAWIADRRVAVVGGRNVGDEYYDASGAFNFRDLDLVLGGQAVRDVQAVFERYWRHPLARTVRRASGLRPRPGRLAALIRRLDMTAQGEGARPFLEGLRADPGVARIMAGDSSDLTPLAPEAIRVVADPPDKVLSRAEMKECLAPAILEALNEARREVLLISPYFVPGEEGVAILERLARNGVRVAVVTNSLAATDVVAVHGGYAGHRGHLLDAGIELYELKRSGKESAGVFGSRGASLHTKALVVDGGHAFVGSFNLDPRSATLNTEMGVFVRHPALGDAVQEEFARLSDPARSWRVTRDGQGALRWDSSDGTVAAEPDASLRRRALAWVVSRLPIESQL</sequence>
<dbReference type="PANTHER" id="PTHR21248">
    <property type="entry name" value="CARDIOLIPIN SYNTHASE"/>
    <property type="match status" value="1"/>
</dbReference>
<feature type="domain" description="PLD phosphodiesterase" evidence="6">
    <location>
        <begin position="361"/>
        <end position="388"/>
    </location>
</feature>
<dbReference type="PANTHER" id="PTHR21248:SF12">
    <property type="entry name" value="CARDIOLIPIN SYNTHASE C"/>
    <property type="match status" value="1"/>
</dbReference>
<organism evidence="7 8">
    <name type="scientific">Roseomonas populi</name>
    <dbReference type="NCBI Taxonomy" id="3121582"/>
    <lineage>
        <taxon>Bacteria</taxon>
        <taxon>Pseudomonadati</taxon>
        <taxon>Pseudomonadota</taxon>
        <taxon>Alphaproteobacteria</taxon>
        <taxon>Acetobacterales</taxon>
        <taxon>Roseomonadaceae</taxon>
        <taxon>Roseomonas</taxon>
    </lineage>
</organism>
<dbReference type="Gene3D" id="3.30.870.10">
    <property type="entry name" value="Endonuclease Chain A"/>
    <property type="match status" value="2"/>
</dbReference>
<comment type="caution">
    <text evidence="7">The sequence shown here is derived from an EMBL/GenBank/DDBJ whole genome shotgun (WGS) entry which is preliminary data.</text>
</comment>
<keyword evidence="4" id="KW-0964">Secreted</keyword>
<dbReference type="SUPFAM" id="SSF56024">
    <property type="entry name" value="Phospholipase D/nuclease"/>
    <property type="match status" value="2"/>
</dbReference>
<dbReference type="CDD" id="cd09111">
    <property type="entry name" value="PLDc_ymdC_like_1"/>
    <property type="match status" value="1"/>
</dbReference>
<comment type="function">
    <text evidence="1">Could be a virulence factor.</text>
</comment>
<evidence type="ECO:0000256" key="5">
    <source>
        <dbReference type="ARBA" id="ARBA00029594"/>
    </source>
</evidence>
<dbReference type="InterPro" id="IPR001736">
    <property type="entry name" value="PLipase_D/transphosphatidylase"/>
</dbReference>
<evidence type="ECO:0000313" key="8">
    <source>
        <dbReference type="Proteomes" id="UP001524642"/>
    </source>
</evidence>
<accession>A0ABT1X669</accession>
<dbReference type="CDD" id="cd09113">
    <property type="entry name" value="PLDc_ymdC_like_2"/>
    <property type="match status" value="1"/>
</dbReference>
<feature type="domain" description="PLD phosphodiesterase" evidence="6">
    <location>
        <begin position="121"/>
        <end position="148"/>
    </location>
</feature>
<evidence type="ECO:0000256" key="2">
    <source>
        <dbReference type="ARBA" id="ARBA00004613"/>
    </source>
</evidence>
<evidence type="ECO:0000256" key="1">
    <source>
        <dbReference type="ARBA" id="ARBA00003145"/>
    </source>
</evidence>
<dbReference type="RefSeq" id="WP_257717262.1">
    <property type="nucleotide sequence ID" value="NZ_JANJOU010000013.1"/>
</dbReference>
<dbReference type="SMART" id="SM00155">
    <property type="entry name" value="PLDc"/>
    <property type="match status" value="2"/>
</dbReference>
<evidence type="ECO:0000259" key="6">
    <source>
        <dbReference type="PROSITE" id="PS50035"/>
    </source>
</evidence>
<protein>
    <recommendedName>
        <fullName evidence="3">Phospholipase D</fullName>
    </recommendedName>
    <alternativeName>
        <fullName evidence="5">Choline phosphatase</fullName>
    </alternativeName>
</protein>
<proteinExistence type="predicted"/>
<dbReference type="Proteomes" id="UP001524642">
    <property type="component" value="Unassembled WGS sequence"/>
</dbReference>
<evidence type="ECO:0000256" key="3">
    <source>
        <dbReference type="ARBA" id="ARBA00018392"/>
    </source>
</evidence>
<dbReference type="InterPro" id="IPR025202">
    <property type="entry name" value="PLD-like_dom"/>
</dbReference>
<evidence type="ECO:0000256" key="4">
    <source>
        <dbReference type="ARBA" id="ARBA00022525"/>
    </source>
</evidence>
<dbReference type="PROSITE" id="PS50035">
    <property type="entry name" value="PLD"/>
    <property type="match status" value="2"/>
</dbReference>
<reference evidence="7 8" key="1">
    <citation type="submission" date="2022-06" db="EMBL/GenBank/DDBJ databases">
        <title>Roseomonas CN29.</title>
        <authorList>
            <person name="Cheng Y."/>
            <person name="He X."/>
        </authorList>
    </citation>
    <scope>NUCLEOTIDE SEQUENCE [LARGE SCALE GENOMIC DNA]</scope>
    <source>
        <strain evidence="7 8">CN29</strain>
    </source>
</reference>